<dbReference type="SUPFAM" id="SSF46689">
    <property type="entry name" value="Homeodomain-like"/>
    <property type="match status" value="1"/>
</dbReference>
<dbReference type="EMBL" id="FOZS01000002">
    <property type="protein sequence ID" value="SFS66364.1"/>
    <property type="molecule type" value="Genomic_DNA"/>
</dbReference>
<feature type="compositionally biased region" description="Basic and acidic residues" evidence="1">
    <location>
        <begin position="141"/>
        <end position="161"/>
    </location>
</feature>
<dbReference type="Gene3D" id="1.10.10.10">
    <property type="entry name" value="Winged helix-like DNA-binding domain superfamily/Winged helix DNA-binding domain"/>
    <property type="match status" value="1"/>
</dbReference>
<gene>
    <name evidence="2" type="ORF">SAMN04488556_1948</name>
</gene>
<proteinExistence type="predicted"/>
<name>A0A1I6RNX8_9EURY</name>
<evidence type="ECO:0000313" key="2">
    <source>
        <dbReference type="EMBL" id="SFS66364.1"/>
    </source>
</evidence>
<feature type="compositionally biased region" description="Basic and acidic residues" evidence="1">
    <location>
        <begin position="81"/>
        <end position="94"/>
    </location>
</feature>
<feature type="region of interest" description="Disordered" evidence="1">
    <location>
        <begin position="69"/>
        <end position="98"/>
    </location>
</feature>
<evidence type="ECO:0000256" key="1">
    <source>
        <dbReference type="SAM" id="MobiDB-lite"/>
    </source>
</evidence>
<dbReference type="InterPro" id="IPR036388">
    <property type="entry name" value="WH-like_DNA-bd_sf"/>
</dbReference>
<reference evidence="3" key="1">
    <citation type="submission" date="2016-10" db="EMBL/GenBank/DDBJ databases">
        <authorList>
            <person name="Varghese N."/>
            <person name="Submissions S."/>
        </authorList>
    </citation>
    <scope>NUCLEOTIDE SEQUENCE [LARGE SCALE GENOMIC DNA]</scope>
    <source>
        <strain evidence="3">DSM 22427</strain>
    </source>
</reference>
<dbReference type="OrthoDB" id="195008at2157"/>
<dbReference type="Proteomes" id="UP000199199">
    <property type="component" value="Unassembled WGS sequence"/>
</dbReference>
<keyword evidence="3" id="KW-1185">Reference proteome</keyword>
<evidence type="ECO:0000313" key="3">
    <source>
        <dbReference type="Proteomes" id="UP000199199"/>
    </source>
</evidence>
<dbReference type="AlphaFoldDB" id="A0A1I6RNX8"/>
<protein>
    <submittedName>
        <fullName evidence="2">Transposase</fullName>
    </submittedName>
</protein>
<organism evidence="2 3">
    <name type="scientific">Halostagnicola kamekurae</name>
    <dbReference type="NCBI Taxonomy" id="619731"/>
    <lineage>
        <taxon>Archaea</taxon>
        <taxon>Methanobacteriati</taxon>
        <taxon>Methanobacteriota</taxon>
        <taxon>Stenosarchaea group</taxon>
        <taxon>Halobacteria</taxon>
        <taxon>Halobacteriales</taxon>
        <taxon>Natrialbaceae</taxon>
        <taxon>Halostagnicola</taxon>
    </lineage>
</organism>
<accession>A0A1I6RNX8</accession>
<dbReference type="InterPro" id="IPR009057">
    <property type="entry name" value="Homeodomain-like_sf"/>
</dbReference>
<sequence>MDHLDELSLEDLQRALEEVEGKKPTMRLLAAIAYKNGVTQTELAEWYDVERRTIYSWLKRLESDSLAQAVTDGRRSGRPRKLTEEQRERFERTLQDPPTAADYDAAAWHPDLVQRHLEERYDVAYSIPSCRRLMKEAGLRYEPARETEAPKSDERSTDDGPGRSGRWTPS</sequence>
<feature type="region of interest" description="Disordered" evidence="1">
    <location>
        <begin position="141"/>
        <end position="170"/>
    </location>
</feature>
<dbReference type="Pfam" id="PF13565">
    <property type="entry name" value="HTH_32"/>
    <property type="match status" value="1"/>
</dbReference>